<name>A0A3Q2W291_HAPBU</name>
<evidence type="ECO:0000256" key="8">
    <source>
        <dbReference type="ARBA" id="ARBA00022723"/>
    </source>
</evidence>
<dbReference type="InterPro" id="IPR000169">
    <property type="entry name" value="Pept_cys_AS"/>
</dbReference>
<dbReference type="InterPro" id="IPR001300">
    <property type="entry name" value="Peptidase_C2_calpain_cat"/>
</dbReference>
<dbReference type="Pfam" id="PF01067">
    <property type="entry name" value="Calpain_III"/>
    <property type="match status" value="1"/>
</dbReference>
<evidence type="ECO:0000256" key="9">
    <source>
        <dbReference type="ARBA" id="ARBA00022737"/>
    </source>
</evidence>
<dbReference type="InterPro" id="IPR038765">
    <property type="entry name" value="Papain-like_cys_pep_sf"/>
</dbReference>
<evidence type="ECO:0000256" key="12">
    <source>
        <dbReference type="ARBA" id="ARBA00022837"/>
    </source>
</evidence>
<dbReference type="PANTHER" id="PTHR10183">
    <property type="entry name" value="CALPAIN"/>
    <property type="match status" value="1"/>
</dbReference>
<dbReference type="GO" id="GO:0005737">
    <property type="term" value="C:cytoplasm"/>
    <property type="evidence" value="ECO:0007669"/>
    <property type="project" value="UniProtKB-SubCell"/>
</dbReference>
<dbReference type="CDD" id="cd00044">
    <property type="entry name" value="CysPc"/>
    <property type="match status" value="1"/>
</dbReference>
<dbReference type="InterPro" id="IPR033883">
    <property type="entry name" value="C2_III"/>
</dbReference>
<dbReference type="InterPro" id="IPR002048">
    <property type="entry name" value="EF_hand_dom"/>
</dbReference>
<evidence type="ECO:0000256" key="6">
    <source>
        <dbReference type="ARBA" id="ARBA00022490"/>
    </source>
</evidence>
<dbReference type="FunFam" id="1.10.238.10:FF:000099">
    <property type="entry name" value="calpain-2 catalytic subunit"/>
    <property type="match status" value="1"/>
</dbReference>
<dbReference type="SMART" id="SM00054">
    <property type="entry name" value="EFh"/>
    <property type="match status" value="2"/>
</dbReference>
<dbReference type="SUPFAM" id="SSF47473">
    <property type="entry name" value="EF-hand"/>
    <property type="match status" value="1"/>
</dbReference>
<sequence length="760" mass="85647">MTSTASRLARQQDRELGIGTNAQAVKFYKQDYEALRQQCLETGHLFQDDRFPPEPKSLGYNQLGPYSSKTKGIVWKRPTELCSNPQFIDDGATRTDIRQGTLGDCWLLAAIASLTLNQDILARVVPPDQSFTEGYAGIFHFQVRKLLLHLLIFLSDGKLLFVHSAEGSEFWSALLEKAYAKVYGSYEALTGGNTIEGFEDFTGGIAETYNLKEAPANLFHIIQRALSLGSLMGCSIDITSAYESEAVTSLKLVKGHAYSLTGAEEANFKGQQVQLVRIRNPWGEVEWTGPWSDGSSEWSHVTEDEKLKLNNVAEDGEFWMSYSDFIRNFSELEICNLTPDTLTSDDVGHWNYCQFEGMWRVGSTAGGCRNHTATFPSNPQFLLRLEDVDDNPLDGKHGCTFLVGLMQKDGRRLMKVDPNLETIGFAIYKYKGCKNVRLGPDVLLRQKHVAMSPTFINTREVCGRFNLPPGEYAIIPSTFHPHKNGSFILRVFTEKEAQKIDAKIKEDKVSEKDVDPQLKQLFKQLAGNNTEVSAFELIKILNNAVSQRSDIKTDGFSLETGRLMVSLLDKDESGKLGLMEFQLIWKKIQKYLEIFKSLDTDKSGTMSSHEMRDAASKAGFQINSAVLRAVVNRYADAQYAIHFDSFVGCLFKLEMLFKVFKTLERDDSGKIELNMQQVCRNITKAAGFSALLIRAASCIMLFFYCSGCAWQSTSPDSDTTRTPFRCEHRERSADQQRVPSFLIYFSHSIFQMLKSLWDIL</sequence>
<dbReference type="GO" id="GO:0005509">
    <property type="term" value="F:calcium ion binding"/>
    <property type="evidence" value="ECO:0007669"/>
    <property type="project" value="InterPro"/>
</dbReference>
<keyword evidence="7 14" id="KW-0645">Protease</keyword>
<dbReference type="InterPro" id="IPR022684">
    <property type="entry name" value="Calpain_cysteine_protease"/>
</dbReference>
<dbReference type="GeneTree" id="ENSGT00940000154784"/>
<dbReference type="InterPro" id="IPR036213">
    <property type="entry name" value="Calpain_III_sf"/>
</dbReference>
<dbReference type="PROSITE" id="PS50222">
    <property type="entry name" value="EF_HAND_2"/>
    <property type="match status" value="1"/>
</dbReference>
<dbReference type="InterPro" id="IPR018247">
    <property type="entry name" value="EF_Hand_1_Ca_BS"/>
</dbReference>
<dbReference type="SMART" id="SM00230">
    <property type="entry name" value="CysPc"/>
    <property type="match status" value="1"/>
</dbReference>
<keyword evidence="12" id="KW-0106">Calcium</keyword>
<dbReference type="EC" id="3.4.22.53" evidence="5"/>
<dbReference type="InterPro" id="IPR022682">
    <property type="entry name" value="Calpain_domain_III"/>
</dbReference>
<dbReference type="SUPFAM" id="SSF49758">
    <property type="entry name" value="Calpain large subunit, middle domain (domain III)"/>
    <property type="match status" value="1"/>
</dbReference>
<dbReference type="Proteomes" id="UP000264840">
    <property type="component" value="Unplaced"/>
</dbReference>
<dbReference type="PROSITE" id="PS00139">
    <property type="entry name" value="THIOL_PROTEASE_CYS"/>
    <property type="match status" value="1"/>
</dbReference>
<feature type="active site" evidence="13 14">
    <location>
        <position position="105"/>
    </location>
</feature>
<evidence type="ECO:0000256" key="11">
    <source>
        <dbReference type="ARBA" id="ARBA00022807"/>
    </source>
</evidence>
<evidence type="ECO:0000256" key="5">
    <source>
        <dbReference type="ARBA" id="ARBA00012481"/>
    </source>
</evidence>
<dbReference type="GO" id="GO:0006508">
    <property type="term" value="P:proteolysis"/>
    <property type="evidence" value="ECO:0007669"/>
    <property type="project" value="UniProtKB-KW"/>
</dbReference>
<reference evidence="17" key="1">
    <citation type="submission" date="2025-08" db="UniProtKB">
        <authorList>
            <consortium name="Ensembl"/>
        </authorList>
    </citation>
    <scope>IDENTIFICATION</scope>
</reference>
<keyword evidence="18" id="KW-1185">Reference proteome</keyword>
<evidence type="ECO:0000256" key="3">
    <source>
        <dbReference type="ARBA" id="ARBA00004496"/>
    </source>
</evidence>
<dbReference type="CDD" id="cd00214">
    <property type="entry name" value="Calpain_III"/>
    <property type="match status" value="1"/>
</dbReference>
<evidence type="ECO:0000256" key="2">
    <source>
        <dbReference type="ARBA" id="ARBA00001913"/>
    </source>
</evidence>
<comment type="similarity">
    <text evidence="4">Belongs to the peptidase C2 family.</text>
</comment>
<dbReference type="FunFam" id="3.90.70.10:FF:000001">
    <property type="entry name" value="Calpain-1 catalytic subunit"/>
    <property type="match status" value="1"/>
</dbReference>
<dbReference type="Gene3D" id="3.90.70.10">
    <property type="entry name" value="Cysteine proteinases"/>
    <property type="match status" value="1"/>
</dbReference>
<keyword evidence="8" id="KW-0479">Metal-binding</keyword>
<protein>
    <recommendedName>
        <fullName evidence="5">calpain-2</fullName>
        <ecNumber evidence="5">3.4.22.53</ecNumber>
    </recommendedName>
</protein>
<dbReference type="FunFam" id="2.60.120.380:FF:000001">
    <property type="entry name" value="Calpain-1 catalytic subunit"/>
    <property type="match status" value="1"/>
</dbReference>
<comment type="catalytic activity">
    <reaction evidence="1">
        <text>Broad endopeptidase specificity.</text>
        <dbReference type="EC" id="3.4.22.53"/>
    </reaction>
</comment>
<dbReference type="PANTHER" id="PTHR10183:SF409">
    <property type="entry name" value="CALPAIN-8"/>
    <property type="match status" value="1"/>
</dbReference>
<feature type="domain" description="EF-hand" evidence="16">
    <location>
        <begin position="586"/>
        <end position="621"/>
    </location>
</feature>
<dbReference type="SUPFAM" id="SSF54001">
    <property type="entry name" value="Cysteine proteinases"/>
    <property type="match status" value="1"/>
</dbReference>
<dbReference type="Gene3D" id="1.10.238.10">
    <property type="entry name" value="EF-hand"/>
    <property type="match status" value="1"/>
</dbReference>
<keyword evidence="9" id="KW-0677">Repeat</keyword>
<keyword evidence="6" id="KW-0963">Cytoplasm</keyword>
<dbReference type="InterPro" id="IPR011992">
    <property type="entry name" value="EF-hand-dom_pair"/>
</dbReference>
<dbReference type="STRING" id="8153.ENSHBUP00000018751"/>
<dbReference type="PROSITE" id="PS50203">
    <property type="entry name" value="CALPAIN_CAT"/>
    <property type="match status" value="1"/>
</dbReference>
<dbReference type="SMART" id="SM00720">
    <property type="entry name" value="calpain_III"/>
    <property type="match status" value="1"/>
</dbReference>
<reference evidence="17" key="2">
    <citation type="submission" date="2025-09" db="UniProtKB">
        <authorList>
            <consortium name="Ensembl"/>
        </authorList>
    </citation>
    <scope>IDENTIFICATION</scope>
</reference>
<feature type="active site" evidence="13 14">
    <location>
        <position position="280"/>
    </location>
</feature>
<dbReference type="Gene3D" id="2.60.120.380">
    <property type="match status" value="1"/>
</dbReference>
<dbReference type="GO" id="GO:0004198">
    <property type="term" value="F:calcium-dependent cysteine-type endopeptidase activity"/>
    <property type="evidence" value="ECO:0007669"/>
    <property type="project" value="UniProtKB-EC"/>
</dbReference>
<evidence type="ECO:0000313" key="18">
    <source>
        <dbReference type="Proteomes" id="UP000264840"/>
    </source>
</evidence>
<evidence type="ECO:0000259" key="16">
    <source>
        <dbReference type="PROSITE" id="PS50222"/>
    </source>
</evidence>
<evidence type="ECO:0000256" key="1">
    <source>
        <dbReference type="ARBA" id="ARBA00001223"/>
    </source>
</evidence>
<evidence type="ECO:0000256" key="13">
    <source>
        <dbReference type="PIRSR" id="PIRSR622684-1"/>
    </source>
</evidence>
<proteinExistence type="inferred from homology"/>
<comment type="subcellular location">
    <subcellularLocation>
        <location evidence="3">Cytoplasm</location>
    </subcellularLocation>
</comment>
<dbReference type="Ensembl" id="ENSHBUT00000035217.1">
    <property type="protein sequence ID" value="ENSHBUP00000018751.1"/>
    <property type="gene ID" value="ENSHBUG00000021333.1"/>
</dbReference>
<dbReference type="InterPro" id="IPR022683">
    <property type="entry name" value="Calpain_III"/>
</dbReference>
<comment type="cofactor">
    <cofactor evidence="2">
        <name>Ca(2+)</name>
        <dbReference type="ChEBI" id="CHEBI:29108"/>
    </cofactor>
</comment>
<keyword evidence="11 14" id="KW-0788">Thiol protease</keyword>
<evidence type="ECO:0000256" key="4">
    <source>
        <dbReference type="ARBA" id="ARBA00007623"/>
    </source>
</evidence>
<keyword evidence="10 14" id="KW-0378">Hydrolase</keyword>
<evidence type="ECO:0000313" key="17">
    <source>
        <dbReference type="Ensembl" id="ENSHBUP00000018751.1"/>
    </source>
</evidence>
<dbReference type="PRINTS" id="PR00704">
    <property type="entry name" value="CALPAIN"/>
</dbReference>
<accession>A0A3Q2W291</accession>
<dbReference type="AlphaFoldDB" id="A0A3Q2W291"/>
<organism evidence="17 18">
    <name type="scientific">Haplochromis burtoni</name>
    <name type="common">Burton's mouthbrooder</name>
    <name type="synonym">Chromis burtoni</name>
    <dbReference type="NCBI Taxonomy" id="8153"/>
    <lineage>
        <taxon>Eukaryota</taxon>
        <taxon>Metazoa</taxon>
        <taxon>Chordata</taxon>
        <taxon>Craniata</taxon>
        <taxon>Vertebrata</taxon>
        <taxon>Euteleostomi</taxon>
        <taxon>Actinopterygii</taxon>
        <taxon>Neopterygii</taxon>
        <taxon>Teleostei</taxon>
        <taxon>Neoteleostei</taxon>
        <taxon>Acanthomorphata</taxon>
        <taxon>Ovalentaria</taxon>
        <taxon>Cichlomorphae</taxon>
        <taxon>Cichliformes</taxon>
        <taxon>Cichlidae</taxon>
        <taxon>African cichlids</taxon>
        <taxon>Pseudocrenilabrinae</taxon>
        <taxon>Haplochromini</taxon>
        <taxon>Haplochromis</taxon>
    </lineage>
</organism>
<feature type="active site" evidence="13 14">
    <location>
        <position position="256"/>
    </location>
</feature>
<evidence type="ECO:0000256" key="7">
    <source>
        <dbReference type="ARBA" id="ARBA00022670"/>
    </source>
</evidence>
<evidence type="ECO:0000259" key="15">
    <source>
        <dbReference type="PROSITE" id="PS50203"/>
    </source>
</evidence>
<evidence type="ECO:0000256" key="10">
    <source>
        <dbReference type="ARBA" id="ARBA00022801"/>
    </source>
</evidence>
<evidence type="ECO:0000256" key="14">
    <source>
        <dbReference type="PROSITE-ProRule" id="PRU00239"/>
    </source>
</evidence>
<feature type="domain" description="Calpain catalytic" evidence="15">
    <location>
        <begin position="45"/>
        <end position="338"/>
    </location>
</feature>
<dbReference type="PROSITE" id="PS00018">
    <property type="entry name" value="EF_HAND_1"/>
    <property type="match status" value="1"/>
</dbReference>
<dbReference type="Pfam" id="PF00648">
    <property type="entry name" value="Peptidase_C2"/>
    <property type="match status" value="1"/>
</dbReference>